<dbReference type="InterPro" id="IPR036866">
    <property type="entry name" value="RibonucZ/Hydroxyglut_hydro"/>
</dbReference>
<feature type="transmembrane region" description="Helical" evidence="10">
    <location>
        <begin position="301"/>
        <end position="323"/>
    </location>
</feature>
<feature type="chain" id="PRO_5046358332" evidence="11">
    <location>
        <begin position="20"/>
        <end position="911"/>
    </location>
</feature>
<evidence type="ECO:0000256" key="5">
    <source>
        <dbReference type="ARBA" id="ARBA00023136"/>
    </source>
</evidence>
<dbReference type="CDD" id="cd07731">
    <property type="entry name" value="ComA-like_MBL-fold"/>
    <property type="match status" value="1"/>
</dbReference>
<comment type="subcellular location">
    <subcellularLocation>
        <location evidence="1">Cell membrane</location>
        <topology evidence="1">Multi-pass membrane protein</topology>
    </subcellularLocation>
</comment>
<evidence type="ECO:0000256" key="6">
    <source>
        <dbReference type="ARBA" id="ARBA00034221"/>
    </source>
</evidence>
<dbReference type="Pfam" id="PF03772">
    <property type="entry name" value="Competence"/>
    <property type="match status" value="1"/>
</dbReference>
<organism evidence="13 14">
    <name type="scientific">Paenibacillus aurantiacus</name>
    <dbReference type="NCBI Taxonomy" id="1936118"/>
    <lineage>
        <taxon>Bacteria</taxon>
        <taxon>Bacillati</taxon>
        <taxon>Bacillota</taxon>
        <taxon>Bacilli</taxon>
        <taxon>Bacillales</taxon>
        <taxon>Paenibacillaceae</taxon>
        <taxon>Paenibacillus</taxon>
    </lineage>
</organism>
<keyword evidence="2" id="KW-1003">Cell membrane</keyword>
<dbReference type="InterPro" id="IPR004477">
    <property type="entry name" value="ComEC_N"/>
</dbReference>
<evidence type="ECO:0000256" key="3">
    <source>
        <dbReference type="ARBA" id="ARBA00022692"/>
    </source>
</evidence>
<dbReference type="PANTHER" id="PTHR30619">
    <property type="entry name" value="DNA INTERNALIZATION/COMPETENCE PROTEIN COMEC/REC2"/>
    <property type="match status" value="1"/>
</dbReference>
<comment type="function">
    <text evidence="7">Counteracts the endogenous Pycsar antiviral defense system. Phosphodiesterase that enables metal-dependent hydrolysis of host cyclic nucleotide Pycsar defense signals such as cCMP and cUMP.</text>
</comment>
<reference evidence="13 14" key="1">
    <citation type="submission" date="2024-09" db="EMBL/GenBank/DDBJ databases">
        <authorList>
            <person name="Sun Q."/>
            <person name="Mori K."/>
        </authorList>
    </citation>
    <scope>NUCLEOTIDE SEQUENCE [LARGE SCALE GENOMIC DNA]</scope>
    <source>
        <strain evidence="13 14">TISTR 2452</strain>
    </source>
</reference>
<evidence type="ECO:0000256" key="10">
    <source>
        <dbReference type="SAM" id="Phobius"/>
    </source>
</evidence>
<feature type="transmembrane region" description="Helical" evidence="10">
    <location>
        <begin position="360"/>
        <end position="379"/>
    </location>
</feature>
<feature type="transmembrane region" description="Helical" evidence="10">
    <location>
        <begin position="259"/>
        <end position="281"/>
    </location>
</feature>
<evidence type="ECO:0000313" key="14">
    <source>
        <dbReference type="Proteomes" id="UP001589747"/>
    </source>
</evidence>
<feature type="transmembrane region" description="Helical" evidence="10">
    <location>
        <begin position="480"/>
        <end position="500"/>
    </location>
</feature>
<evidence type="ECO:0000256" key="1">
    <source>
        <dbReference type="ARBA" id="ARBA00004651"/>
    </source>
</evidence>
<keyword evidence="11" id="KW-0732">Signal</keyword>
<evidence type="ECO:0000256" key="9">
    <source>
        <dbReference type="SAM" id="MobiDB-lite"/>
    </source>
</evidence>
<dbReference type="NCBIfam" id="TIGR00360">
    <property type="entry name" value="ComEC_N-term"/>
    <property type="match status" value="1"/>
</dbReference>
<dbReference type="Pfam" id="PF00753">
    <property type="entry name" value="Lactamase_B"/>
    <property type="match status" value="1"/>
</dbReference>
<feature type="transmembrane region" description="Helical" evidence="10">
    <location>
        <begin position="391"/>
        <end position="410"/>
    </location>
</feature>
<dbReference type="InterPro" id="IPR035681">
    <property type="entry name" value="ComA-like_MBL"/>
</dbReference>
<feature type="signal peptide" evidence="11">
    <location>
        <begin position="1"/>
        <end position="19"/>
    </location>
</feature>
<evidence type="ECO:0000256" key="7">
    <source>
        <dbReference type="ARBA" id="ARBA00034301"/>
    </source>
</evidence>
<keyword evidence="4 10" id="KW-1133">Transmembrane helix</keyword>
<feature type="domain" description="Metallo-beta-lactamase" evidence="12">
    <location>
        <begin position="620"/>
        <end position="830"/>
    </location>
</feature>
<feature type="transmembrane region" description="Helical" evidence="10">
    <location>
        <begin position="449"/>
        <end position="468"/>
    </location>
</feature>
<dbReference type="SMART" id="SM00849">
    <property type="entry name" value="Lactamase_B"/>
    <property type="match status" value="1"/>
</dbReference>
<evidence type="ECO:0000256" key="8">
    <source>
        <dbReference type="ARBA" id="ARBA00048505"/>
    </source>
</evidence>
<evidence type="ECO:0000256" key="2">
    <source>
        <dbReference type="ARBA" id="ARBA00022475"/>
    </source>
</evidence>
<dbReference type="SUPFAM" id="SSF56281">
    <property type="entry name" value="Metallo-hydrolase/oxidoreductase"/>
    <property type="match status" value="1"/>
</dbReference>
<dbReference type="RefSeq" id="WP_377491506.1">
    <property type="nucleotide sequence ID" value="NZ_JBHMDO010000010.1"/>
</dbReference>
<feature type="region of interest" description="Disordered" evidence="9">
    <location>
        <begin position="514"/>
        <end position="536"/>
    </location>
</feature>
<protein>
    <submittedName>
        <fullName evidence="13">ComEC/Rec2 family competence protein</fullName>
    </submittedName>
</protein>
<evidence type="ECO:0000259" key="12">
    <source>
        <dbReference type="SMART" id="SM00849"/>
    </source>
</evidence>
<dbReference type="InterPro" id="IPR025405">
    <property type="entry name" value="DUF4131"/>
</dbReference>
<dbReference type="InterPro" id="IPR052159">
    <property type="entry name" value="Competence_DNA_uptake"/>
</dbReference>
<comment type="catalytic activity">
    <reaction evidence="8">
        <text>3',5'-cyclic UMP + H2O = UMP + H(+)</text>
        <dbReference type="Rhea" id="RHEA:70575"/>
        <dbReference type="ChEBI" id="CHEBI:15377"/>
        <dbReference type="ChEBI" id="CHEBI:15378"/>
        <dbReference type="ChEBI" id="CHEBI:57865"/>
        <dbReference type="ChEBI" id="CHEBI:184387"/>
    </reaction>
    <physiologicalReaction direction="left-to-right" evidence="8">
        <dbReference type="Rhea" id="RHEA:70576"/>
    </physiologicalReaction>
</comment>
<evidence type="ECO:0000256" key="11">
    <source>
        <dbReference type="SAM" id="SignalP"/>
    </source>
</evidence>
<dbReference type="Pfam" id="PF13567">
    <property type="entry name" value="DUF4131"/>
    <property type="match status" value="1"/>
</dbReference>
<keyword evidence="5 10" id="KW-0472">Membrane</keyword>
<feature type="transmembrane region" description="Helical" evidence="10">
    <location>
        <begin position="585"/>
        <end position="602"/>
    </location>
</feature>
<dbReference type="PANTHER" id="PTHR30619:SF1">
    <property type="entry name" value="RECOMBINATION PROTEIN 2"/>
    <property type="match status" value="1"/>
</dbReference>
<evidence type="ECO:0000256" key="4">
    <source>
        <dbReference type="ARBA" id="ARBA00022989"/>
    </source>
</evidence>
<sequence>MNRPIVWFTVCWILGSAAAAELTAAGVAMAGIALAVLLPALFGFNRRGITVALLCVCAFAAAGAHMMWEDAGNETNLTVPEQASEISADIAGMLVSAVEVDGDRAQFTLRTDQITLQGEKQARAMAGERMLVQVKLAEESELRTSAAWKRGQRMRISGVLSKPVGATNFGGFDYAVYLKRQRIHWVAAVQGASAVQTEDRRLDSAAAWLGVVDGIRATMASKMKELYPGEQGGYMQGLVLGIGDELDPDRFRQFSQLGLTHILAISGLHVAVYLYLLSVVLRLFRLTRERLQTTLIAAVPLYVLMSGCSPSVVRAGLMAMLGLAAARFGKLKDGLHLLAAAALLMLIWDPYLLYNVGFQLSFLVTAGLIVFVPPARKLLPAGGKLGWLHDAVTVTIVAQAASFPLSIYYFNQFNWLSLPANLVLVPFISFIVMPLGGASLLIAAFWQPAGVLLAAAARAANAATFAGIDRLSEWTFGRMIWATPPIWWIILYYLALYALLRTASRQKQKASGQVVPADVGDAAEEENDNREASTIEISRRTEYPVHNSRAAAAMETLPLSSAPGNPQPDLGTGLQSSFGGRVMRWQSYAAAAVFALLLWWAYNPLWNDKAGVVSFLDVGQGDAVLIRTAAGRHVLVDGGGTVRFRKEGDSWRVRRDPYEVGRKTVVPLLYKRGVHELDLLVISHLDSDHIGGLKAVVESLPIKAVLWNGTLKESADAVALLQQLAQLDIPMYRASLNSELRLDPASSIRIVSAEEQAEGLPENPAPLAEEQNGRSVAMVVRLHERTFLLAGDAETEQEERIIHRLIGSADTALGQDTTARAGIDVMKASHHGSKTSTSPGWLAYWKPKAAVISAGRNNSYGHPHPSVLQRLEGADIPVLRTDLGGEIQWRALPNGKLSYRSRLPEVRAAAD</sequence>
<keyword evidence="14" id="KW-1185">Reference proteome</keyword>
<dbReference type="InterPro" id="IPR001279">
    <property type="entry name" value="Metallo-B-lactamas"/>
</dbReference>
<evidence type="ECO:0000313" key="13">
    <source>
        <dbReference type="EMBL" id="MFB9325522.1"/>
    </source>
</evidence>
<dbReference type="Proteomes" id="UP001589747">
    <property type="component" value="Unassembled WGS sequence"/>
</dbReference>
<comment type="catalytic activity">
    <reaction evidence="6">
        <text>3',5'-cyclic CMP + H2O = CMP + H(+)</text>
        <dbReference type="Rhea" id="RHEA:72675"/>
        <dbReference type="ChEBI" id="CHEBI:15377"/>
        <dbReference type="ChEBI" id="CHEBI:15378"/>
        <dbReference type="ChEBI" id="CHEBI:58003"/>
        <dbReference type="ChEBI" id="CHEBI:60377"/>
    </reaction>
    <physiologicalReaction direction="left-to-right" evidence="6">
        <dbReference type="Rhea" id="RHEA:72676"/>
    </physiologicalReaction>
</comment>
<keyword evidence="3 10" id="KW-0812">Transmembrane</keyword>
<feature type="transmembrane region" description="Helical" evidence="10">
    <location>
        <begin position="422"/>
        <end position="442"/>
    </location>
</feature>
<comment type="caution">
    <text evidence="13">The sequence shown here is derived from an EMBL/GenBank/DDBJ whole genome shotgun (WGS) entry which is preliminary data.</text>
</comment>
<accession>A0ABV5KN23</accession>
<proteinExistence type="predicted"/>
<name>A0ABV5KN23_9BACL</name>
<feature type="transmembrane region" description="Helical" evidence="10">
    <location>
        <begin position="51"/>
        <end position="68"/>
    </location>
</feature>
<dbReference type="EMBL" id="JBHMDO010000010">
    <property type="protein sequence ID" value="MFB9325522.1"/>
    <property type="molecule type" value="Genomic_DNA"/>
</dbReference>
<gene>
    <name evidence="13" type="ORF">ACFFSY_06255</name>
</gene>
<dbReference type="Gene3D" id="3.60.15.10">
    <property type="entry name" value="Ribonuclease Z/Hydroxyacylglutathione hydrolase-like"/>
    <property type="match status" value="1"/>
</dbReference>